<evidence type="ECO:0000259" key="2">
    <source>
        <dbReference type="SMART" id="SM00931"/>
    </source>
</evidence>
<dbReference type="Proteomes" id="UP001497444">
    <property type="component" value="Chromosome 4"/>
</dbReference>
<keyword evidence="4" id="KW-1185">Reference proteome</keyword>
<evidence type="ECO:0000256" key="1">
    <source>
        <dbReference type="ARBA" id="ARBA00009211"/>
    </source>
</evidence>
<dbReference type="PANTHER" id="PTHR10894:SF1">
    <property type="entry name" value="NUCLEOLAR PROTEIN 58"/>
    <property type="match status" value="1"/>
</dbReference>
<dbReference type="EMBL" id="OZ020099">
    <property type="protein sequence ID" value="CAK9272123.1"/>
    <property type="molecule type" value="Genomic_DNA"/>
</dbReference>
<reference evidence="3" key="1">
    <citation type="submission" date="2024-02" db="EMBL/GenBank/DDBJ databases">
        <authorList>
            <consortium name="ELIXIR-Norway"/>
            <consortium name="Elixir Norway"/>
        </authorList>
    </citation>
    <scope>NUCLEOTIDE SEQUENCE</scope>
</reference>
<evidence type="ECO:0000313" key="3">
    <source>
        <dbReference type="EMBL" id="CAK9272123.1"/>
    </source>
</evidence>
<dbReference type="PANTHER" id="PTHR10894">
    <property type="entry name" value="NUCLEOLAR PROTEIN 5 NUCLEOLAR PROTEIN NOP5 NOP58"/>
    <property type="match status" value="1"/>
</dbReference>
<dbReference type="InterPro" id="IPR002687">
    <property type="entry name" value="Nop_dom"/>
</dbReference>
<name>A0ABP0WZ26_9BRYO</name>
<dbReference type="InterPro" id="IPR012976">
    <property type="entry name" value="NOSIC"/>
</dbReference>
<comment type="similarity">
    <text evidence="1">Belongs to the NOP5/NOP56 family.</text>
</comment>
<gene>
    <name evidence="3" type="ORF">CSSPJE1EN1_LOCUS17601</name>
</gene>
<sequence>MVKLKAFDKFVNTGDALGAVNHIVDGKLPKGLRKFLKAECQGETLVIADLKLGKKGNQGSDIAPMSLGLSHSLSRYKLKFSPDKVDTMIVIAIGLLDDLAKELNTYAMRIREWYGWHFPELAKIVQDNVQYAKSETSLGLAWAQGLCLDLLSF</sequence>
<dbReference type="Pfam" id="PF01798">
    <property type="entry name" value="Nop"/>
    <property type="match status" value="1"/>
</dbReference>
<dbReference type="InterPro" id="IPR045056">
    <property type="entry name" value="Nop56/Nop58"/>
</dbReference>
<dbReference type="SUPFAM" id="SSF89124">
    <property type="entry name" value="Nop domain"/>
    <property type="match status" value="1"/>
</dbReference>
<dbReference type="InterPro" id="IPR036070">
    <property type="entry name" value="Nop_dom_sf"/>
</dbReference>
<dbReference type="SMART" id="SM00931">
    <property type="entry name" value="NOSIC"/>
    <property type="match status" value="1"/>
</dbReference>
<protein>
    <recommendedName>
        <fullName evidence="2">NOSIC domain-containing protein</fullName>
    </recommendedName>
</protein>
<feature type="domain" description="NOSIC" evidence="2">
    <location>
        <begin position="88"/>
        <end position="140"/>
    </location>
</feature>
<accession>A0ABP0WZ26</accession>
<dbReference type="Gene3D" id="1.10.287.4070">
    <property type="match status" value="1"/>
</dbReference>
<organism evidence="3 4">
    <name type="scientific">Sphagnum jensenii</name>
    <dbReference type="NCBI Taxonomy" id="128206"/>
    <lineage>
        <taxon>Eukaryota</taxon>
        <taxon>Viridiplantae</taxon>
        <taxon>Streptophyta</taxon>
        <taxon>Embryophyta</taxon>
        <taxon>Bryophyta</taxon>
        <taxon>Sphagnophytina</taxon>
        <taxon>Sphagnopsida</taxon>
        <taxon>Sphagnales</taxon>
        <taxon>Sphagnaceae</taxon>
        <taxon>Sphagnum</taxon>
    </lineage>
</organism>
<evidence type="ECO:0000313" key="4">
    <source>
        <dbReference type="Proteomes" id="UP001497444"/>
    </source>
</evidence>
<proteinExistence type="inferred from homology"/>